<keyword evidence="2" id="KW-1185">Reference proteome</keyword>
<dbReference type="KEGG" id="bter:100642950"/>
<dbReference type="AlphaFoldDB" id="A0A9B0C7S4"/>
<accession>A0A9B0C7S4</accession>
<dbReference type="CDD" id="cd07890">
    <property type="entry name" value="CYTH-like_AC_IV-like"/>
    <property type="match status" value="1"/>
</dbReference>
<dbReference type="SUPFAM" id="SSF55154">
    <property type="entry name" value="CYTH-like phosphatases"/>
    <property type="match status" value="1"/>
</dbReference>
<dbReference type="InterPro" id="IPR033469">
    <property type="entry name" value="CYTH-like_dom_sf"/>
</dbReference>
<protein>
    <submittedName>
        <fullName evidence="3">Uncharacterized protein LOC100642950</fullName>
    </submittedName>
</protein>
<dbReference type="PANTHER" id="PTHR21028:SF2">
    <property type="entry name" value="CYTH DOMAIN-CONTAINING PROTEIN"/>
    <property type="match status" value="1"/>
</dbReference>
<dbReference type="InterPro" id="IPR008173">
    <property type="entry name" value="Adenylyl_cyclase_CyaB"/>
</dbReference>
<dbReference type="SMART" id="SM01118">
    <property type="entry name" value="CYTH"/>
    <property type="match status" value="1"/>
</dbReference>
<dbReference type="Pfam" id="PF01928">
    <property type="entry name" value="CYTH"/>
    <property type="match status" value="1"/>
</dbReference>
<evidence type="ECO:0000313" key="2">
    <source>
        <dbReference type="Proteomes" id="UP000835206"/>
    </source>
</evidence>
<reference evidence="3" key="1">
    <citation type="submission" date="2025-08" db="UniProtKB">
        <authorList>
            <consortium name="RefSeq"/>
        </authorList>
    </citation>
    <scope>IDENTIFICATION</scope>
</reference>
<dbReference type="Gene3D" id="2.40.320.10">
    <property type="entry name" value="Hypothetical Protein Pfu-838710-001"/>
    <property type="match status" value="1"/>
</dbReference>
<dbReference type="GeneID" id="100642950"/>
<proteinExistence type="predicted"/>
<evidence type="ECO:0000259" key="1">
    <source>
        <dbReference type="PROSITE" id="PS51707"/>
    </source>
</evidence>
<dbReference type="NCBIfam" id="TIGR00318">
    <property type="entry name" value="cyaB"/>
    <property type="match status" value="1"/>
</dbReference>
<sequence length="193" mass="22025">MRNIEIKAKIDDPDHKIFRVLQLTKHSGIMKVMKQHDTFFKVREGRLKLRKFQDESGELIYYKRSTKFGPKLSDYEKVTLNKSACNCIANILSASNGCLGIVKKTRKLYMIGQTRVHIDDVEGLGTFLELEVVLTDEQDIETGEKIAQDLMSKLDIKHEDLIANAYVDLLLDVSINESANESANESTNEFEQL</sequence>
<dbReference type="OrthoDB" id="6159137at2759"/>
<feature type="domain" description="CYTH" evidence="1">
    <location>
        <begin position="1"/>
        <end position="172"/>
    </location>
</feature>
<dbReference type="InterPro" id="IPR023577">
    <property type="entry name" value="CYTH_domain"/>
</dbReference>
<dbReference type="RefSeq" id="XP_003393574.2">
    <property type="nucleotide sequence ID" value="XM_003393526.3"/>
</dbReference>
<dbReference type="GO" id="GO:0016462">
    <property type="term" value="F:pyrophosphatase activity"/>
    <property type="evidence" value="ECO:0007669"/>
    <property type="project" value="UniProtKB-ARBA"/>
</dbReference>
<evidence type="ECO:0000313" key="3">
    <source>
        <dbReference type="RefSeq" id="XP_003393574.2"/>
    </source>
</evidence>
<organism evidence="2 3">
    <name type="scientific">Bombus terrestris</name>
    <name type="common">Buff-tailed bumblebee</name>
    <name type="synonym">Apis terrestris</name>
    <dbReference type="NCBI Taxonomy" id="30195"/>
    <lineage>
        <taxon>Eukaryota</taxon>
        <taxon>Metazoa</taxon>
        <taxon>Ecdysozoa</taxon>
        <taxon>Arthropoda</taxon>
        <taxon>Hexapoda</taxon>
        <taxon>Insecta</taxon>
        <taxon>Pterygota</taxon>
        <taxon>Neoptera</taxon>
        <taxon>Endopterygota</taxon>
        <taxon>Hymenoptera</taxon>
        <taxon>Apocrita</taxon>
        <taxon>Aculeata</taxon>
        <taxon>Apoidea</taxon>
        <taxon>Anthophila</taxon>
        <taxon>Apidae</taxon>
        <taxon>Bombus</taxon>
        <taxon>Bombus</taxon>
    </lineage>
</organism>
<dbReference type="PANTHER" id="PTHR21028">
    <property type="entry name" value="SI:CH211-156B7.4"/>
    <property type="match status" value="1"/>
</dbReference>
<dbReference type="Proteomes" id="UP000835206">
    <property type="component" value="Chromosome 2"/>
</dbReference>
<name>A0A9B0C7S4_BOMTE</name>
<gene>
    <name evidence="3" type="primary">LOC100642950</name>
</gene>
<dbReference type="PROSITE" id="PS51707">
    <property type="entry name" value="CYTH"/>
    <property type="match status" value="1"/>
</dbReference>